<keyword evidence="1" id="KW-1133">Transmembrane helix</keyword>
<protein>
    <submittedName>
        <fullName evidence="2">Uncharacterized protein</fullName>
    </submittedName>
</protein>
<evidence type="ECO:0000256" key="1">
    <source>
        <dbReference type="SAM" id="Phobius"/>
    </source>
</evidence>
<gene>
    <name evidence="2" type="ORF">Sfla_6514</name>
</gene>
<keyword evidence="1" id="KW-0812">Transmembrane</keyword>
<feature type="transmembrane region" description="Helical" evidence="1">
    <location>
        <begin position="91"/>
        <end position="111"/>
    </location>
</feature>
<reference evidence="2 3" key="1">
    <citation type="submission" date="2011-01" db="EMBL/GenBank/DDBJ databases">
        <title>Complete sequence of plasmid1 of Streptomyces flavogriseus ATCC 33331.</title>
        <authorList>
            <consortium name="US DOE Joint Genome Institute"/>
            <person name="Lucas S."/>
            <person name="Copeland A."/>
            <person name="Lapidus A."/>
            <person name="Cheng J.-F."/>
            <person name="Goodwin L."/>
            <person name="Pitluck S."/>
            <person name="Davenport K."/>
            <person name="Detter J.C."/>
            <person name="Han C."/>
            <person name="Tapia R."/>
            <person name="Land M."/>
            <person name="Hauser L."/>
            <person name="Kyrpides N."/>
            <person name="Ivanova N."/>
            <person name="Ovchinnikova G."/>
            <person name="Pagani I."/>
            <person name="Brumm P."/>
            <person name="Mead D."/>
            <person name="Woyke T."/>
        </authorList>
    </citation>
    <scope>NUCLEOTIDE SEQUENCE [LARGE SCALE GENOMIC DNA]</scope>
    <source>
        <strain evidence="3">ATCC 33331 / IAF-45CD</strain>
        <plasmid evidence="2 3">pSFLA01</plasmid>
    </source>
</reference>
<evidence type="ECO:0000313" key="2">
    <source>
        <dbReference type="EMBL" id="ADW07842.1"/>
    </source>
</evidence>
<dbReference type="AlphaFoldDB" id="A0A8D4BEF9"/>
<dbReference type="KEGG" id="sfa:Sfla_6514"/>
<sequence>MFALTFMDAVHALAADPGLQTLAADTPPIVPKPAPALPAAVNTQVQTVLNWTAGFGLAAAVIGGLTGWLLVAVGHNTERAQLAARGKQSVLWSLCGAGGIGLTSSMVLAVYNMSI</sequence>
<keyword evidence="2" id="KW-0614">Plasmid</keyword>
<evidence type="ECO:0000313" key="3">
    <source>
        <dbReference type="Proteomes" id="UP000002066"/>
    </source>
</evidence>
<organism evidence="2 3">
    <name type="scientific">Streptomyces pratensis (strain ATCC 33331 / IAF-45CD)</name>
    <dbReference type="NCBI Taxonomy" id="591167"/>
    <lineage>
        <taxon>Bacteria</taxon>
        <taxon>Bacillati</taxon>
        <taxon>Actinomycetota</taxon>
        <taxon>Actinomycetes</taxon>
        <taxon>Kitasatosporales</taxon>
        <taxon>Streptomycetaceae</taxon>
        <taxon>Streptomyces</taxon>
    </lineage>
</organism>
<keyword evidence="1" id="KW-0472">Membrane</keyword>
<geneLocation type="plasmid" evidence="2 3">
    <name>pSFLA01</name>
</geneLocation>
<feature type="transmembrane region" description="Helical" evidence="1">
    <location>
        <begin position="51"/>
        <end position="71"/>
    </location>
</feature>
<proteinExistence type="predicted"/>
<dbReference type="EMBL" id="CP002476">
    <property type="protein sequence ID" value="ADW07842.1"/>
    <property type="molecule type" value="Genomic_DNA"/>
</dbReference>
<name>A0A8D4BEF9_STRFA</name>
<dbReference type="Proteomes" id="UP000002066">
    <property type="component" value="Plasmid pSFLA01"/>
</dbReference>
<dbReference type="OrthoDB" id="4247659at2"/>
<accession>A0A8D4BEF9</accession>